<keyword evidence="3" id="KW-1185">Reference proteome</keyword>
<reference evidence="1" key="1">
    <citation type="submission" date="2023-06" db="EMBL/GenBank/DDBJ databases">
        <authorList>
            <person name="Kurt Z."/>
        </authorList>
    </citation>
    <scope>NUCLEOTIDE SEQUENCE</scope>
</reference>
<evidence type="ECO:0000313" key="3">
    <source>
        <dbReference type="Proteomes" id="UP001642409"/>
    </source>
</evidence>
<proteinExistence type="predicted"/>
<evidence type="ECO:0000313" key="1">
    <source>
        <dbReference type="EMBL" id="CAI9924642.1"/>
    </source>
</evidence>
<reference evidence="2 3" key="2">
    <citation type="submission" date="2024-07" db="EMBL/GenBank/DDBJ databases">
        <authorList>
            <person name="Akdeniz Z."/>
        </authorList>
    </citation>
    <scope>NUCLEOTIDE SEQUENCE [LARGE SCALE GENOMIC DNA]</scope>
</reference>
<dbReference type="AlphaFoldDB" id="A0AA86TS36"/>
<dbReference type="EMBL" id="CATOUU010000318">
    <property type="protein sequence ID" value="CAI9924642.1"/>
    <property type="molecule type" value="Genomic_DNA"/>
</dbReference>
<accession>A0AA86TS36</accession>
<sequence>MSSLSFQNNNFQSIAKIQQGQTLKLKFANIKSLLNDDEKRNNGVCEYRNMLEHESSKQQIQLCDCTLFPGYYTDSKSGLKYHDSVVFQSLHNLEKGQIMQLQDLHKFVKMDEIL</sequence>
<dbReference type="EMBL" id="CAXDID020000678">
    <property type="protein sequence ID" value="CAL6109919.1"/>
    <property type="molecule type" value="Genomic_DNA"/>
</dbReference>
<protein>
    <submittedName>
        <fullName evidence="1">YL1 nuclear protein C-terminal domain-containing protein</fullName>
    </submittedName>
    <submittedName>
        <fullName evidence="2">YL1_nuclear protein C-terminal domain-containing protein</fullName>
    </submittedName>
</protein>
<name>A0AA86TS36_9EUKA</name>
<gene>
    <name evidence="1" type="ORF">HINF_LOCUS12287</name>
    <name evidence="2" type="ORF">HINF_LOCUS75672</name>
</gene>
<organism evidence="1">
    <name type="scientific">Hexamita inflata</name>
    <dbReference type="NCBI Taxonomy" id="28002"/>
    <lineage>
        <taxon>Eukaryota</taxon>
        <taxon>Metamonada</taxon>
        <taxon>Diplomonadida</taxon>
        <taxon>Hexamitidae</taxon>
        <taxon>Hexamitinae</taxon>
        <taxon>Hexamita</taxon>
    </lineage>
</organism>
<dbReference type="Proteomes" id="UP001642409">
    <property type="component" value="Unassembled WGS sequence"/>
</dbReference>
<evidence type="ECO:0000313" key="2">
    <source>
        <dbReference type="EMBL" id="CAL6109919.1"/>
    </source>
</evidence>
<comment type="caution">
    <text evidence="1">The sequence shown here is derived from an EMBL/GenBank/DDBJ whole genome shotgun (WGS) entry which is preliminary data.</text>
</comment>